<dbReference type="Proteomes" id="UP000292082">
    <property type="component" value="Unassembled WGS sequence"/>
</dbReference>
<accession>A0A4Q9QAH3</accession>
<reference evidence="1 2" key="1">
    <citation type="submission" date="2019-01" db="EMBL/GenBank/DDBJ databases">
        <title>Draft genome sequences of three monokaryotic isolates of the white-rot basidiomycete fungus Dichomitus squalens.</title>
        <authorList>
            <consortium name="DOE Joint Genome Institute"/>
            <person name="Lopez S.C."/>
            <person name="Andreopoulos B."/>
            <person name="Pangilinan J."/>
            <person name="Lipzen A."/>
            <person name="Riley R."/>
            <person name="Ahrendt S."/>
            <person name="Ng V."/>
            <person name="Barry K."/>
            <person name="Daum C."/>
            <person name="Grigoriev I.V."/>
            <person name="Hilden K.S."/>
            <person name="Makela M.R."/>
            <person name="de Vries R.P."/>
        </authorList>
    </citation>
    <scope>NUCLEOTIDE SEQUENCE [LARGE SCALE GENOMIC DNA]</scope>
    <source>
        <strain evidence="1 2">CBS 464.89</strain>
    </source>
</reference>
<keyword evidence="2" id="KW-1185">Reference proteome</keyword>
<name>A0A4Q9QAH3_9APHY</name>
<proteinExistence type="predicted"/>
<protein>
    <submittedName>
        <fullName evidence="1">Uncharacterized protein</fullName>
    </submittedName>
</protein>
<sequence>MRCQKVSSSLCCVASELYPREALAASRAASRTAYERACSSSWDSSQRVTIAM</sequence>
<evidence type="ECO:0000313" key="2">
    <source>
        <dbReference type="Proteomes" id="UP000292082"/>
    </source>
</evidence>
<gene>
    <name evidence="1" type="ORF">BD310DRAFT_914919</name>
</gene>
<organism evidence="1 2">
    <name type="scientific">Dichomitus squalens</name>
    <dbReference type="NCBI Taxonomy" id="114155"/>
    <lineage>
        <taxon>Eukaryota</taxon>
        <taxon>Fungi</taxon>
        <taxon>Dikarya</taxon>
        <taxon>Basidiomycota</taxon>
        <taxon>Agaricomycotina</taxon>
        <taxon>Agaricomycetes</taxon>
        <taxon>Polyporales</taxon>
        <taxon>Polyporaceae</taxon>
        <taxon>Dichomitus</taxon>
    </lineage>
</organism>
<dbReference type="AlphaFoldDB" id="A0A4Q9QAH3"/>
<dbReference type="EMBL" id="ML145086">
    <property type="protein sequence ID" value="TBU64589.1"/>
    <property type="molecule type" value="Genomic_DNA"/>
</dbReference>
<evidence type="ECO:0000313" key="1">
    <source>
        <dbReference type="EMBL" id="TBU64589.1"/>
    </source>
</evidence>